<organism evidence="1 4">
    <name type="scientific">Macrostomum lignano</name>
    <dbReference type="NCBI Taxonomy" id="282301"/>
    <lineage>
        <taxon>Eukaryota</taxon>
        <taxon>Metazoa</taxon>
        <taxon>Spiralia</taxon>
        <taxon>Lophotrochozoa</taxon>
        <taxon>Platyhelminthes</taxon>
        <taxon>Rhabditophora</taxon>
        <taxon>Macrostomorpha</taxon>
        <taxon>Macrostomida</taxon>
        <taxon>Macrostomidae</taxon>
        <taxon>Macrostomum</taxon>
    </lineage>
</organism>
<keyword evidence="1" id="KW-1185">Reference proteome</keyword>
<dbReference type="Proteomes" id="UP000095280">
    <property type="component" value="Unplaced"/>
</dbReference>
<proteinExistence type="predicted"/>
<evidence type="ECO:0000313" key="1">
    <source>
        <dbReference type="Proteomes" id="UP000095280"/>
    </source>
</evidence>
<sequence>MDNAVRDLLKDCLSSNNVKLKQLERLAGKLCFLGQINKLLHPFLRPLFDFMDGRDLRLPQEGRETCFNCGCRQWILTARLQSARSTSCSAGIRHCPESRIQLHAFHLPGHMKLNSESASRVFSPKHELASPAPDPTQDNTRLAFVFRGDRQLLSRQPHSTAAVPYVAQHIFSFCPATALCFHLPLWPLIAVCLPWWPPPDHRQV</sequence>
<dbReference type="WBParaSite" id="maker-uti_cns_0045505-snap-gene-0.24-mRNA-1">
    <property type="protein sequence ID" value="maker-uti_cns_0045505-snap-gene-0.24-mRNA-1"/>
    <property type="gene ID" value="maker-uti_cns_0045505-snap-gene-0.24"/>
</dbReference>
<name>A0A1I8J2W8_9PLAT</name>
<evidence type="ECO:0000313" key="2">
    <source>
        <dbReference type="WBParaSite" id="maker-uti_cns_0045505-snap-gene-0.24-mRNA-1"/>
    </source>
</evidence>
<reference evidence="2 3" key="1">
    <citation type="submission" date="2016-11" db="UniProtKB">
        <authorList>
            <consortium name="WormBaseParasite"/>
        </authorList>
    </citation>
    <scope>IDENTIFICATION</scope>
</reference>
<protein>
    <submittedName>
        <fullName evidence="2 3">RUN domain-containing protein</fullName>
    </submittedName>
</protein>
<dbReference type="WBParaSite" id="maker-uti_cns_0045636-snap-gene-0.11-mRNA-1">
    <property type="protein sequence ID" value="maker-uti_cns_0045636-snap-gene-0.11-mRNA-1"/>
    <property type="gene ID" value="maker-uti_cns_0045636-snap-gene-0.11"/>
</dbReference>
<accession>A0A1I8J2W8</accession>
<dbReference type="WBParaSite" id="maker-uti_cns_0045635-snap-gene-0.15-mRNA-1">
    <property type="protein sequence ID" value="maker-uti_cns_0045635-snap-gene-0.15-mRNA-1"/>
    <property type="gene ID" value="maker-uti_cns_0045635-snap-gene-0.15"/>
</dbReference>
<evidence type="ECO:0000313" key="3">
    <source>
        <dbReference type="WBParaSite" id="maker-uti_cns_0045635-snap-gene-0.15-mRNA-1"/>
    </source>
</evidence>
<evidence type="ECO:0000313" key="4">
    <source>
        <dbReference type="WBParaSite" id="maker-uti_cns_0045636-snap-gene-0.11-mRNA-1"/>
    </source>
</evidence>
<dbReference type="AlphaFoldDB" id="A0A1I8J2W8"/>